<dbReference type="GO" id="GO:0016763">
    <property type="term" value="F:pentosyltransferase activity"/>
    <property type="evidence" value="ECO:0007669"/>
    <property type="project" value="TreeGrafter"/>
</dbReference>
<feature type="compositionally biased region" description="Low complexity" evidence="8">
    <location>
        <begin position="671"/>
        <end position="687"/>
    </location>
</feature>
<feature type="compositionally biased region" description="Polar residues" evidence="8">
    <location>
        <begin position="490"/>
        <end position="502"/>
    </location>
</feature>
<keyword evidence="7 9" id="KW-0472">Membrane</keyword>
<feature type="transmembrane region" description="Helical" evidence="9">
    <location>
        <begin position="353"/>
        <end position="372"/>
    </location>
</feature>
<dbReference type="InterPro" id="IPR056785">
    <property type="entry name" value="YkcA/B-like_C"/>
</dbReference>
<dbReference type="AlphaFoldDB" id="A0A0A6VC05"/>
<feature type="domain" description="Putative mannosyltransferase YkcA/B-like C-terminal" evidence="11">
    <location>
        <begin position="586"/>
        <end position="658"/>
    </location>
</feature>
<dbReference type="Proteomes" id="UP000030588">
    <property type="component" value="Unassembled WGS sequence"/>
</dbReference>
<dbReference type="GO" id="GO:0010041">
    <property type="term" value="P:response to iron(III) ion"/>
    <property type="evidence" value="ECO:0007669"/>
    <property type="project" value="TreeGrafter"/>
</dbReference>
<evidence type="ECO:0000256" key="1">
    <source>
        <dbReference type="ARBA" id="ARBA00004651"/>
    </source>
</evidence>
<evidence type="ECO:0000256" key="4">
    <source>
        <dbReference type="ARBA" id="ARBA00022679"/>
    </source>
</evidence>
<keyword evidence="4" id="KW-0808">Transferase</keyword>
<evidence type="ECO:0000256" key="5">
    <source>
        <dbReference type="ARBA" id="ARBA00022692"/>
    </source>
</evidence>
<proteinExistence type="predicted"/>
<dbReference type="GO" id="GO:0005886">
    <property type="term" value="C:plasma membrane"/>
    <property type="evidence" value="ECO:0007669"/>
    <property type="project" value="UniProtKB-SubCell"/>
</dbReference>
<keyword evidence="2" id="KW-1003">Cell membrane</keyword>
<protein>
    <submittedName>
        <fullName evidence="12">Uncharacterized protein</fullName>
    </submittedName>
</protein>
<feature type="transmembrane region" description="Helical" evidence="9">
    <location>
        <begin position="188"/>
        <end position="221"/>
    </location>
</feature>
<dbReference type="Pfam" id="PF13231">
    <property type="entry name" value="PMT_2"/>
    <property type="match status" value="1"/>
</dbReference>
<feature type="domain" description="Glycosyltransferase RgtA/B/C/D-like" evidence="10">
    <location>
        <begin position="89"/>
        <end position="246"/>
    </location>
</feature>
<dbReference type="EMBL" id="JRUN01000032">
    <property type="protein sequence ID" value="KHD85111.1"/>
    <property type="molecule type" value="Genomic_DNA"/>
</dbReference>
<feature type="compositionally biased region" description="Polar residues" evidence="8">
    <location>
        <begin position="515"/>
        <end position="570"/>
    </location>
</feature>
<evidence type="ECO:0000313" key="13">
    <source>
        <dbReference type="Proteomes" id="UP000030588"/>
    </source>
</evidence>
<dbReference type="InterPro" id="IPR050297">
    <property type="entry name" value="LipidA_mod_glycosyltrf_83"/>
</dbReference>
<evidence type="ECO:0000256" key="6">
    <source>
        <dbReference type="ARBA" id="ARBA00022989"/>
    </source>
</evidence>
<comment type="subcellular location">
    <subcellularLocation>
        <location evidence="1">Cell membrane</location>
        <topology evidence="1">Multi-pass membrane protein</topology>
    </subcellularLocation>
</comment>
<feature type="region of interest" description="Disordered" evidence="8">
    <location>
        <begin position="669"/>
        <end position="688"/>
    </location>
</feature>
<feature type="transmembrane region" description="Helical" evidence="9">
    <location>
        <begin position="323"/>
        <end position="341"/>
    </location>
</feature>
<evidence type="ECO:0000256" key="7">
    <source>
        <dbReference type="ARBA" id="ARBA00023136"/>
    </source>
</evidence>
<evidence type="ECO:0000259" key="10">
    <source>
        <dbReference type="Pfam" id="PF13231"/>
    </source>
</evidence>
<gene>
    <name evidence="12" type="ORF">NG54_11425</name>
</gene>
<evidence type="ECO:0000256" key="9">
    <source>
        <dbReference type="SAM" id="Phobius"/>
    </source>
</evidence>
<evidence type="ECO:0000313" key="12">
    <source>
        <dbReference type="EMBL" id="KHD85111.1"/>
    </source>
</evidence>
<feature type="transmembrane region" description="Helical" evidence="9">
    <location>
        <begin position="107"/>
        <end position="128"/>
    </location>
</feature>
<feature type="transmembrane region" description="Helical" evidence="9">
    <location>
        <begin position="134"/>
        <end position="157"/>
    </location>
</feature>
<evidence type="ECO:0000256" key="2">
    <source>
        <dbReference type="ARBA" id="ARBA00022475"/>
    </source>
</evidence>
<feature type="region of interest" description="Disordered" evidence="8">
    <location>
        <begin position="490"/>
        <end position="578"/>
    </location>
</feature>
<dbReference type="PANTHER" id="PTHR33908:SF3">
    <property type="entry name" value="UNDECAPRENYL PHOSPHATE-ALPHA-4-AMINO-4-DEOXY-L-ARABINOSE ARABINOSYL TRANSFERASE"/>
    <property type="match status" value="1"/>
</dbReference>
<evidence type="ECO:0000256" key="3">
    <source>
        <dbReference type="ARBA" id="ARBA00022676"/>
    </source>
</evidence>
<sequence length="725" mass="77846">MIDMEQTHLAHKSDTSQKRLTLQGRQGNPAWERPALIILLVITAIAYIWGLNKSGWSNSFYSAAVQAATKSWKAFFFGSIDSANFITVDKPPASLWVMDLSARIFGLNSWSILVPEALEGVACVWILYLAVRRWFSAGAALLAGAVLAITPVAALMFRFNNPDALLVLLLTASAYSFIRALEEGKTKWLVWSSVLIGFGFLTKMLAAFFVIPGFVFVYLLFAPVSVRKRIVQIIISAITVIVSAGWWVAIVELIPASARPFIGSSQKNSILDLIFGYNGLGRLTGNESGMGGNGGGRTGAGMSAFGGNTGLTRLFNSEMGGQISWLIPAALILFLVSLWLIRRQWRSHRAFPALLMWAATFFITGILFSFGSGTIHQYYTIALAPSIGAIIGIAVEVLWQRREEWMSRLALAVATLSTAIWAFVLLYRTPTWLPVLRIAILIIGIIAAVAILFGPTLNRKLANGAAVAAIVACLAGPLAYTIQTISTAHTGSTPTAGPTITNAGFRGNFGGNQGPSGYNSGHSNGDQPQMPSSSNSNGDQPQMPSSSNSNGGQPQMPGSYSTEKNGNTNRAGFRRSFESTPSKTIVKLLKQHASKYTWVAATVSAQSSASYQLATDRAIMDIGGFTGSDPAPTLSEFKKYVKQGKIHYFISNGRGSGSGMGQMGGNFPNRNNDGSKSNKNFKGNFNGPMGGNANVSSSITNWVQKNFKSKTVDGVTVYDLTQAKS</sequence>
<dbReference type="Pfam" id="PF24878">
    <property type="entry name" value="YkcB_C"/>
    <property type="match status" value="1"/>
</dbReference>
<feature type="transmembrane region" description="Helical" evidence="9">
    <location>
        <begin position="378"/>
        <end position="399"/>
    </location>
</feature>
<organism evidence="12 13">
    <name type="scientific">Heyndrickxia ginsengihumi</name>
    <dbReference type="NCBI Taxonomy" id="363870"/>
    <lineage>
        <taxon>Bacteria</taxon>
        <taxon>Bacillati</taxon>
        <taxon>Bacillota</taxon>
        <taxon>Bacilli</taxon>
        <taxon>Bacillales</taxon>
        <taxon>Bacillaceae</taxon>
        <taxon>Heyndrickxia</taxon>
    </lineage>
</organism>
<evidence type="ECO:0000256" key="8">
    <source>
        <dbReference type="SAM" id="MobiDB-lite"/>
    </source>
</evidence>
<dbReference type="InterPro" id="IPR038731">
    <property type="entry name" value="RgtA/B/C-like"/>
</dbReference>
<keyword evidence="5 9" id="KW-0812">Transmembrane</keyword>
<dbReference type="PANTHER" id="PTHR33908">
    <property type="entry name" value="MANNOSYLTRANSFERASE YKCB-RELATED"/>
    <property type="match status" value="1"/>
</dbReference>
<reference evidence="12 13" key="1">
    <citation type="submission" date="2014-10" db="EMBL/GenBank/DDBJ databases">
        <title>Draft genome of phytase producing Bacillus ginsengihumi strain M2.11.</title>
        <authorList>
            <person name="Toymentseva A."/>
            <person name="Boulygina E.A."/>
            <person name="Kazakov S.V."/>
            <person name="Kayumov I."/>
            <person name="Suleimanova A.D."/>
            <person name="Mardanova A.M."/>
            <person name="Maria S.N."/>
            <person name="Sergey M.Y."/>
            <person name="Sharipova M.R."/>
        </authorList>
    </citation>
    <scope>NUCLEOTIDE SEQUENCE [LARGE SCALE GENOMIC DNA]</scope>
    <source>
        <strain evidence="12 13">M2.11</strain>
    </source>
</reference>
<keyword evidence="3" id="KW-0328">Glycosyltransferase</keyword>
<name>A0A0A6VC05_9BACI</name>
<keyword evidence="6 9" id="KW-1133">Transmembrane helix</keyword>
<evidence type="ECO:0000259" key="11">
    <source>
        <dbReference type="Pfam" id="PF24878"/>
    </source>
</evidence>
<dbReference type="STRING" id="363870.NG54_11425"/>
<feature type="transmembrane region" description="Helical" evidence="9">
    <location>
        <begin position="233"/>
        <end position="254"/>
    </location>
</feature>
<comment type="caution">
    <text evidence="12">The sequence shown here is derived from an EMBL/GenBank/DDBJ whole genome shotgun (WGS) entry which is preliminary data.</text>
</comment>
<feature type="transmembrane region" description="Helical" evidence="9">
    <location>
        <begin position="435"/>
        <end position="454"/>
    </location>
</feature>
<feature type="transmembrane region" description="Helical" evidence="9">
    <location>
        <begin position="35"/>
        <end position="52"/>
    </location>
</feature>
<feature type="transmembrane region" description="Helical" evidence="9">
    <location>
        <begin position="461"/>
        <end position="480"/>
    </location>
</feature>
<dbReference type="GO" id="GO:0009103">
    <property type="term" value="P:lipopolysaccharide biosynthetic process"/>
    <property type="evidence" value="ECO:0007669"/>
    <property type="project" value="UniProtKB-ARBA"/>
</dbReference>
<feature type="transmembrane region" description="Helical" evidence="9">
    <location>
        <begin position="411"/>
        <end position="429"/>
    </location>
</feature>
<accession>A0A0A6VC05</accession>